<reference evidence="1" key="1">
    <citation type="submission" date="2022-02" db="EMBL/GenBank/DDBJ databases">
        <title>Towards deciphering the DNA virus diversity associated with rodent species in the families Cricetidae and Heteromyidae.</title>
        <authorList>
            <person name="Lund M."/>
            <person name="Larsen B.B."/>
            <person name="Gryseels S."/>
            <person name="Kraberger S."/>
            <person name="Rowsey D.M."/>
            <person name="Steger L."/>
            <person name="Yule K.M."/>
            <person name="Upham N.S."/>
            <person name="Worobey M."/>
            <person name="Van Doorslaer K."/>
            <person name="Varsani A."/>
        </authorList>
    </citation>
    <scope>NUCLEOTIDE SEQUENCE</scope>
    <source>
        <strain evidence="1">UA08Rod_4626</strain>
    </source>
</reference>
<dbReference type="EMBL" id="OM869566">
    <property type="protein sequence ID" value="UPW41264.1"/>
    <property type="molecule type" value="Genomic_DNA"/>
</dbReference>
<protein>
    <submittedName>
        <fullName evidence="1">Uncharacterized protein</fullName>
    </submittedName>
</protein>
<name>A0A976R720_9VIRU</name>
<proteinExistence type="predicted"/>
<accession>A0A976R720</accession>
<organism evidence="1">
    <name type="scientific">Sigmofec virus UA08Rod_4626</name>
    <dbReference type="NCBI Taxonomy" id="2929405"/>
    <lineage>
        <taxon>Viruses</taxon>
        <taxon>Monodnaviria</taxon>
        <taxon>Sangervirae</taxon>
        <taxon>Phixviricota</taxon>
        <taxon>Malgrandaviricetes</taxon>
        <taxon>Petitvirales</taxon>
        <taxon>Microviridae</taxon>
    </lineage>
</organism>
<sequence>MFNEIVKRRNRPIPMFESKDDPVVPVVNDLAVTPSDMHQMTARGVPISAQNESMFYDGDTLSSIELDLEYQRGIDVVDLWDAEKTSRLNILKLRNRVKDSSN</sequence>
<evidence type="ECO:0000313" key="1">
    <source>
        <dbReference type="EMBL" id="UPW41264.1"/>
    </source>
</evidence>